<evidence type="ECO:0000313" key="4">
    <source>
        <dbReference type="Proteomes" id="UP000286045"/>
    </source>
</evidence>
<comment type="caution">
    <text evidence="3">The sequence shown here is derived from an EMBL/GenBank/DDBJ whole genome shotgun (WGS) entry which is preliminary data.</text>
</comment>
<dbReference type="PANTHER" id="PTHR24118:SF99">
    <property type="entry name" value="POTE ANKYRIN DOMAIN FAMILY MEMBER 3C-RELATED"/>
    <property type="match status" value="1"/>
</dbReference>
<evidence type="ECO:0000313" key="3">
    <source>
        <dbReference type="EMBL" id="RWA14101.1"/>
    </source>
</evidence>
<keyword evidence="1" id="KW-0040">ANK repeat</keyword>
<dbReference type="AlphaFoldDB" id="A0A439DI88"/>
<feature type="repeat" description="ANK" evidence="1">
    <location>
        <begin position="208"/>
        <end position="240"/>
    </location>
</feature>
<dbReference type="EMBL" id="RYZI01000014">
    <property type="protein sequence ID" value="RWA14101.1"/>
    <property type="molecule type" value="Genomic_DNA"/>
</dbReference>
<dbReference type="SMART" id="SM00248">
    <property type="entry name" value="ANK"/>
    <property type="match status" value="6"/>
</dbReference>
<dbReference type="InterPro" id="IPR031348">
    <property type="entry name" value="PigL_N"/>
</dbReference>
<dbReference type="InterPro" id="IPR002110">
    <property type="entry name" value="Ankyrin_rpt"/>
</dbReference>
<evidence type="ECO:0000256" key="1">
    <source>
        <dbReference type="PROSITE-ProRule" id="PRU00023"/>
    </source>
</evidence>
<dbReference type="STRING" id="363999.A0A439DI88"/>
<dbReference type="SUPFAM" id="SSF48403">
    <property type="entry name" value="Ankyrin repeat"/>
    <property type="match status" value="1"/>
</dbReference>
<dbReference type="Gene3D" id="1.25.40.20">
    <property type="entry name" value="Ankyrin repeat-containing domain"/>
    <property type="match status" value="1"/>
</dbReference>
<keyword evidence="4" id="KW-1185">Reference proteome</keyword>
<accession>A0A439DI88</accession>
<reference evidence="3 4" key="1">
    <citation type="submission" date="2018-12" db="EMBL/GenBank/DDBJ databases">
        <title>Draft genome sequence of Xylaria grammica IHI A82.</title>
        <authorList>
            <person name="Buettner E."/>
            <person name="Kellner H."/>
        </authorList>
    </citation>
    <scope>NUCLEOTIDE SEQUENCE [LARGE SCALE GENOMIC DNA]</scope>
    <source>
        <strain evidence="3 4">IHI A82</strain>
    </source>
</reference>
<feature type="domain" description="Azaphilone pigments biosynthesis cluster protein L N-terminal" evidence="2">
    <location>
        <begin position="1"/>
        <end position="106"/>
    </location>
</feature>
<gene>
    <name evidence="3" type="ORF">EKO27_g1006</name>
</gene>
<dbReference type="Pfam" id="PF17111">
    <property type="entry name" value="PigL_N"/>
    <property type="match status" value="1"/>
</dbReference>
<dbReference type="Proteomes" id="UP000286045">
    <property type="component" value="Unassembled WGS sequence"/>
</dbReference>
<protein>
    <recommendedName>
        <fullName evidence="2">Azaphilone pigments biosynthesis cluster protein L N-terminal domain-containing protein</fullName>
    </recommendedName>
</protein>
<feature type="repeat" description="ANK" evidence="1">
    <location>
        <begin position="312"/>
        <end position="344"/>
    </location>
</feature>
<dbReference type="Pfam" id="PF12796">
    <property type="entry name" value="Ank_2"/>
    <property type="match status" value="1"/>
</dbReference>
<proteinExistence type="predicted"/>
<organism evidence="3 4">
    <name type="scientific">Xylaria grammica</name>
    <dbReference type="NCBI Taxonomy" id="363999"/>
    <lineage>
        <taxon>Eukaryota</taxon>
        <taxon>Fungi</taxon>
        <taxon>Dikarya</taxon>
        <taxon>Ascomycota</taxon>
        <taxon>Pezizomycotina</taxon>
        <taxon>Sordariomycetes</taxon>
        <taxon>Xylariomycetidae</taxon>
        <taxon>Xylariales</taxon>
        <taxon>Xylariaceae</taxon>
        <taxon>Xylaria</taxon>
    </lineage>
</organism>
<dbReference type="PROSITE" id="PS50297">
    <property type="entry name" value="ANK_REP_REGION"/>
    <property type="match status" value="1"/>
</dbReference>
<dbReference type="InterPro" id="IPR036770">
    <property type="entry name" value="Ankyrin_rpt-contain_sf"/>
</dbReference>
<dbReference type="PANTHER" id="PTHR24118">
    <property type="entry name" value="POTE ANKYRIN DOMAIN"/>
    <property type="match status" value="1"/>
</dbReference>
<name>A0A439DI88_9PEZI</name>
<evidence type="ECO:0000259" key="2">
    <source>
        <dbReference type="Pfam" id="PF17111"/>
    </source>
</evidence>
<sequence>MDPLSITASVIALIGALRAVTKSYKSIADLRKGPQEFRDLVGEIESVHAYLGMLHSVLDMGSSAQAFAALDLTPLGASLSRLDYTIQELRSALKETEMNSKTSEDGRKLSKIKWQVYKSKVIQLRDGVRSRKQDLVDKIGLLQLTLSLSRLQSANISSPLPDTRVPLRYLVETVRDSKAPKTIKYGTLQRLRFLFDEKMALPNDMEPSGTNLLLVAVQWERTEIIDYLLDLGADAFQQNTFGISPVLFVRERAREHRNWTCGSNRLQLLAEDAYDLKPPENQLWEVLRNDDYAGLELILNKYPLLVSEPWAFDSTPLHIATKRGLHSAMELLLLRGADIRERDAFGRTALCHAVRRNDYEATEILLRFPGNDNHFDRHGCSPFDLALLYSSSKMVSLLLSSGILLEPQRDYISDALTVLSLRHSIDSQDEDDLEAIVRQLLNAGCDFNMHGGHEFKEAVRREEIEYNILHEAANYARLDTIGVLREANIEEIDADAEFRGWTAMRLFEYRETCPDERLEPWQTRPTAEESVSFRTLIHEVRERRKRIGDEMIRLVGNAIEENNIKTDEMLVGEKDWKMTNEQLSIPGAWVE</sequence>
<dbReference type="PROSITE" id="PS50088">
    <property type="entry name" value="ANK_REPEAT"/>
    <property type="match status" value="2"/>
</dbReference>